<keyword evidence="2" id="KW-0963">Cytoplasm</keyword>
<evidence type="ECO:0000256" key="1">
    <source>
        <dbReference type="ARBA" id="ARBA00004496"/>
    </source>
</evidence>
<dbReference type="PANTHER" id="PTHR14344:SF3">
    <property type="entry name" value="WD REPEAT-CONTAINING PROTEIN 6"/>
    <property type="match status" value="1"/>
</dbReference>
<proteinExistence type="inferred from homology"/>
<dbReference type="GO" id="GO:0005737">
    <property type="term" value="C:cytoplasm"/>
    <property type="evidence" value="ECO:0007669"/>
    <property type="project" value="UniProtKB-SubCell"/>
</dbReference>
<keyword evidence="4" id="KW-0819">tRNA processing</keyword>
<keyword evidence="5" id="KW-0677">Repeat</keyword>
<dbReference type="Gene3D" id="2.130.10.10">
    <property type="entry name" value="YVTN repeat-like/Quinoprotein amine dehydrogenase"/>
    <property type="match status" value="5"/>
</dbReference>
<evidence type="ECO:0000313" key="9">
    <source>
        <dbReference type="EMBL" id="KAH3788154.1"/>
    </source>
</evidence>
<evidence type="ECO:0000256" key="2">
    <source>
        <dbReference type="ARBA" id="ARBA00022490"/>
    </source>
</evidence>
<gene>
    <name evidence="9" type="ORF">DPMN_166286</name>
</gene>
<dbReference type="EMBL" id="JAIWYP010000008">
    <property type="protein sequence ID" value="KAH3788154.1"/>
    <property type="molecule type" value="Genomic_DNA"/>
</dbReference>
<evidence type="ECO:0000256" key="3">
    <source>
        <dbReference type="ARBA" id="ARBA00022574"/>
    </source>
</evidence>
<evidence type="ECO:0000256" key="4">
    <source>
        <dbReference type="ARBA" id="ARBA00022694"/>
    </source>
</evidence>
<dbReference type="SMART" id="SM00320">
    <property type="entry name" value="WD40"/>
    <property type="match status" value="8"/>
</dbReference>
<feature type="region of interest" description="Disordered" evidence="8">
    <location>
        <begin position="1022"/>
        <end position="1047"/>
    </location>
</feature>
<evidence type="ECO:0000256" key="5">
    <source>
        <dbReference type="ARBA" id="ARBA00022737"/>
    </source>
</evidence>
<dbReference type="GO" id="GO:0030488">
    <property type="term" value="P:tRNA methylation"/>
    <property type="evidence" value="ECO:0007669"/>
    <property type="project" value="TreeGrafter"/>
</dbReference>
<comment type="subcellular location">
    <subcellularLocation>
        <location evidence="1">Cytoplasm</location>
    </subcellularLocation>
</comment>
<comment type="similarity">
    <text evidence="6">Belongs to the WD repeat WDR6 family.</text>
</comment>
<dbReference type="InterPro" id="IPR015943">
    <property type="entry name" value="WD40/YVTN_repeat-like_dom_sf"/>
</dbReference>
<feature type="compositionally biased region" description="Acidic residues" evidence="8">
    <location>
        <begin position="1023"/>
        <end position="1036"/>
    </location>
</feature>
<protein>
    <recommendedName>
        <fullName evidence="7">tRNA (34-2'-O)-methyltransferase regulator WDR6</fullName>
    </recommendedName>
</protein>
<dbReference type="Proteomes" id="UP000828390">
    <property type="component" value="Unassembled WGS sequence"/>
</dbReference>
<comment type="caution">
    <text evidence="9">The sequence shown here is derived from an EMBL/GenBank/DDBJ whole genome shotgun (WGS) entry which is preliminary data.</text>
</comment>
<evidence type="ECO:0000256" key="8">
    <source>
        <dbReference type="SAM" id="MobiDB-lite"/>
    </source>
</evidence>
<dbReference type="OrthoDB" id="5594999at2759"/>
<name>A0A9D4EWK5_DREPO</name>
<organism evidence="9 10">
    <name type="scientific">Dreissena polymorpha</name>
    <name type="common">Zebra mussel</name>
    <name type="synonym">Mytilus polymorpha</name>
    <dbReference type="NCBI Taxonomy" id="45954"/>
    <lineage>
        <taxon>Eukaryota</taxon>
        <taxon>Metazoa</taxon>
        <taxon>Spiralia</taxon>
        <taxon>Lophotrochozoa</taxon>
        <taxon>Mollusca</taxon>
        <taxon>Bivalvia</taxon>
        <taxon>Autobranchia</taxon>
        <taxon>Heteroconchia</taxon>
        <taxon>Euheterodonta</taxon>
        <taxon>Imparidentia</taxon>
        <taxon>Neoheterodontei</taxon>
        <taxon>Myida</taxon>
        <taxon>Dreissenoidea</taxon>
        <taxon>Dreissenidae</taxon>
        <taxon>Dreissena</taxon>
    </lineage>
</organism>
<dbReference type="InterPro" id="IPR001680">
    <property type="entry name" value="WD40_rpt"/>
</dbReference>
<evidence type="ECO:0000256" key="6">
    <source>
        <dbReference type="ARBA" id="ARBA00038255"/>
    </source>
</evidence>
<dbReference type="Pfam" id="PF00400">
    <property type="entry name" value="WD40"/>
    <property type="match status" value="3"/>
</dbReference>
<dbReference type="InterPro" id="IPR036322">
    <property type="entry name" value="WD40_repeat_dom_sf"/>
</dbReference>
<evidence type="ECO:0000256" key="7">
    <source>
        <dbReference type="ARBA" id="ARBA00040154"/>
    </source>
</evidence>
<accession>A0A9D4EWK5</accession>
<evidence type="ECO:0000313" key="10">
    <source>
        <dbReference type="Proteomes" id="UP000828390"/>
    </source>
</evidence>
<dbReference type="InterPro" id="IPR051973">
    <property type="entry name" value="tRNA_Anticodon_Mtase-Reg"/>
</dbReference>
<keyword evidence="10" id="KW-1185">Reference proteome</keyword>
<dbReference type="PANTHER" id="PTHR14344">
    <property type="entry name" value="WD REPEAT PROTEIN"/>
    <property type="match status" value="1"/>
</dbReference>
<sequence>MSFISQYHTGPVTALSCLADHLLTGIGSNVWVYNISDGKVLQTLSVLPAGVVHGFRPARCESRVCVYGQKTLRLLNVLPSSGHLQCAGPKLELPDWIWDAAWIQGANQMCLALGHNVVVTVDIQTLQVISSVHCTEKCILYCGRFLSTYQDCVVLAAGTVFNQVVLWSPQVAMVAGDNRAEPFHRLTGHQGVIFNVCYRGDLGFICSVSDDRSVRLYRVQFSSPLCDRCGGGASPCVHDWVSMETQLQHALYGHSARVWDARLLSSCLVTIGEDSTCCIWSYEGRMIHKFKGHKGKSIWSVCIDKGEKLVFTSGGDHSVRAWSLQAAQAAVKQTETSTLDLQLDADESPRDTKLLSVHRILVITNKGRLVLYDKSRHSRQVVMWDQAFSSYAEMSLSHSRHLVAIGNLQGTLRIFGNFDGDPEVLVEAEICAGKVFSIHWLDNSTILTSGPAGAVTVWSILDGTLEKIATAELPSSKQRFVSAAALLFHGNQNSNQYLLCGDKIGTLYLYRLHDQEGVLVQTFPKCHGKVGVTHVSCHGDRVYSAGRDGTYRLYEWSDSGQLNILHSHRVCKGLEWIERLVVPEEGPDNIQVQGFYSNLFVVWSVLQNQKLLEVPCGGGHRAWDYCCHGDTATFVHVKAREVKVTSIATRPSQVLIKEALHGRELHDARFVSSMYDSKGKLHGRELHDARFVSSMYDSKGKLHGRVVHDARFVSSMYDSKGRPVHAVATCSEDTDVCLALLYYEDCVTQLKVCHKLTSHISSVQCLAVCDSGKVTGRAPADMKLIFSGGGRAQLKVCRVQLGGNKHNPSSVCRNQTDPQLLDIGTDVHSIVECKKASEELRSAAVGEVQGGPACDQKGDCDTWRLAVDAGKSQQCPVTYESLCGLHLNNLTRRAKKPWRYPVENSDPETRLMDLCVVTLQGSRALFIVCAACSDGIVRLILFDEDEKEMSVIATSMCTEHCILKIVHLTIPFVPVGDQVGMGRSLQREVVLTAATDGRVTFWDITDVCHLVCRSRTVGRNCGDEDEESDTYDDEVQTESSCESHRHDVNSAHSKHVFEENKLKGNNVAKDILEADVNAGKGLAGVNVGGDVLRKCCSIQLHQSGINSLYVQHMAENRYIVLTGGDDNAIRVTAVSMDTSDTVTRVHTDKLGGHINPHSAQVTGVCLLDKDHVLSASIDQRLCIWKMVQSADTIGLQLVCAQLTSVSDVANISTSIDSETTHVLVSGMGLELFRLQRGDMSKVSTTANASNIISE</sequence>
<dbReference type="SUPFAM" id="SSF50978">
    <property type="entry name" value="WD40 repeat-like"/>
    <property type="match status" value="3"/>
</dbReference>
<keyword evidence="3" id="KW-0853">WD repeat</keyword>
<dbReference type="AlphaFoldDB" id="A0A9D4EWK5"/>
<reference evidence="9" key="2">
    <citation type="submission" date="2020-11" db="EMBL/GenBank/DDBJ databases">
        <authorList>
            <person name="McCartney M.A."/>
            <person name="Auch B."/>
            <person name="Kono T."/>
            <person name="Mallez S."/>
            <person name="Becker A."/>
            <person name="Gohl D.M."/>
            <person name="Silverstein K.A.T."/>
            <person name="Koren S."/>
            <person name="Bechman K.B."/>
            <person name="Herman A."/>
            <person name="Abrahante J.E."/>
            <person name="Garbe J."/>
        </authorList>
    </citation>
    <scope>NUCLEOTIDE SEQUENCE</scope>
    <source>
        <strain evidence="9">Duluth1</strain>
        <tissue evidence="9">Whole animal</tissue>
    </source>
</reference>
<reference evidence="9" key="1">
    <citation type="journal article" date="2019" name="bioRxiv">
        <title>The Genome of the Zebra Mussel, Dreissena polymorpha: A Resource for Invasive Species Research.</title>
        <authorList>
            <person name="McCartney M.A."/>
            <person name="Auch B."/>
            <person name="Kono T."/>
            <person name="Mallez S."/>
            <person name="Zhang Y."/>
            <person name="Obille A."/>
            <person name="Becker A."/>
            <person name="Abrahante J.E."/>
            <person name="Garbe J."/>
            <person name="Badalamenti J.P."/>
            <person name="Herman A."/>
            <person name="Mangelson H."/>
            <person name="Liachko I."/>
            <person name="Sullivan S."/>
            <person name="Sone E.D."/>
            <person name="Koren S."/>
            <person name="Silverstein K.A.T."/>
            <person name="Beckman K.B."/>
            <person name="Gohl D.M."/>
        </authorList>
    </citation>
    <scope>NUCLEOTIDE SEQUENCE</scope>
    <source>
        <strain evidence="9">Duluth1</strain>
        <tissue evidence="9">Whole animal</tissue>
    </source>
</reference>